<feature type="compositionally biased region" description="Low complexity" evidence="2">
    <location>
        <begin position="1"/>
        <end position="24"/>
    </location>
</feature>
<feature type="region of interest" description="Disordered" evidence="2">
    <location>
        <begin position="224"/>
        <end position="273"/>
    </location>
</feature>
<feature type="region of interest" description="Disordered" evidence="2">
    <location>
        <begin position="613"/>
        <end position="643"/>
    </location>
</feature>
<comment type="caution">
    <text evidence="3">The sequence shown here is derived from an EMBL/GenBank/DDBJ whole genome shotgun (WGS) entry which is preliminary data.</text>
</comment>
<keyword evidence="1" id="KW-0175">Coiled coil</keyword>
<accession>A0AAV0BAK4</accession>
<feature type="compositionally biased region" description="Basic and acidic residues" evidence="2">
    <location>
        <begin position="668"/>
        <end position="677"/>
    </location>
</feature>
<feature type="compositionally biased region" description="Polar residues" evidence="2">
    <location>
        <begin position="75"/>
        <end position="87"/>
    </location>
</feature>
<feature type="region of interest" description="Disordered" evidence="2">
    <location>
        <begin position="344"/>
        <end position="363"/>
    </location>
</feature>
<feature type="region of interest" description="Disordered" evidence="2">
    <location>
        <begin position="661"/>
        <end position="685"/>
    </location>
</feature>
<feature type="region of interest" description="Disordered" evidence="2">
    <location>
        <begin position="1"/>
        <end position="33"/>
    </location>
</feature>
<dbReference type="AlphaFoldDB" id="A0AAV0BAK4"/>
<keyword evidence="4" id="KW-1185">Reference proteome</keyword>
<evidence type="ECO:0000256" key="1">
    <source>
        <dbReference type="SAM" id="Coils"/>
    </source>
</evidence>
<evidence type="ECO:0000256" key="2">
    <source>
        <dbReference type="SAM" id="MobiDB-lite"/>
    </source>
</evidence>
<evidence type="ECO:0000313" key="3">
    <source>
        <dbReference type="EMBL" id="CAH7682661.1"/>
    </source>
</evidence>
<feature type="compositionally biased region" description="Low complexity" evidence="2">
    <location>
        <begin position="291"/>
        <end position="301"/>
    </location>
</feature>
<feature type="compositionally biased region" description="Basic and acidic residues" evidence="2">
    <location>
        <begin position="620"/>
        <end position="631"/>
    </location>
</feature>
<feature type="region of interest" description="Disordered" evidence="2">
    <location>
        <begin position="512"/>
        <end position="532"/>
    </location>
</feature>
<dbReference type="EMBL" id="CALTRL010004215">
    <property type="protein sequence ID" value="CAH7682661.1"/>
    <property type="molecule type" value="Genomic_DNA"/>
</dbReference>
<feature type="compositionally biased region" description="Polar residues" evidence="2">
    <location>
        <begin position="125"/>
        <end position="154"/>
    </location>
</feature>
<proteinExistence type="predicted"/>
<feature type="region of interest" description="Disordered" evidence="2">
    <location>
        <begin position="70"/>
        <end position="182"/>
    </location>
</feature>
<feature type="region of interest" description="Disordered" evidence="2">
    <location>
        <begin position="291"/>
        <end position="332"/>
    </location>
</feature>
<evidence type="ECO:0000313" key="4">
    <source>
        <dbReference type="Proteomes" id="UP001153365"/>
    </source>
</evidence>
<feature type="coiled-coil region" evidence="1">
    <location>
        <begin position="693"/>
        <end position="798"/>
    </location>
</feature>
<organism evidence="3 4">
    <name type="scientific">Phakopsora pachyrhizi</name>
    <name type="common">Asian soybean rust disease fungus</name>
    <dbReference type="NCBI Taxonomy" id="170000"/>
    <lineage>
        <taxon>Eukaryota</taxon>
        <taxon>Fungi</taxon>
        <taxon>Dikarya</taxon>
        <taxon>Basidiomycota</taxon>
        <taxon>Pucciniomycotina</taxon>
        <taxon>Pucciniomycetes</taxon>
        <taxon>Pucciniales</taxon>
        <taxon>Phakopsoraceae</taxon>
        <taxon>Phakopsora</taxon>
    </lineage>
</organism>
<gene>
    <name evidence="3" type="ORF">PPACK8108_LOCUS15706</name>
</gene>
<protein>
    <submittedName>
        <fullName evidence="3">Expressed protein</fullName>
    </submittedName>
</protein>
<name>A0AAV0BAK4_PHAPC</name>
<sequence>MSTRGNLQSLNRTRTNTNSSNTLRSNHKPSAEHSIIISKTFTGLTQKAGRSGLPQTPISLNGKLLLSQRGRRSISDQLTSKSITSSDKSPRLLPFQSHPSTKTHPSPLKSSSLLSSSNSTDSTLRMTTHTQRKALTTTDTSVRSSLRSLKTPKSGSMIPPTVDSDATKSSKPKSQPRLISTTSIRTPSAKVIIKSPSRIANASLGVVIDVNDLRKRTPLVIKKSERKSRLPRANLAKVESTPAIKQQQQKARPLASAADGERRLMEPSSRMNVNSEDALVTVAFEDPTKSSINSLSSTTPSIHSDLSPSAHSQPSANEDPEQTPKMLGSSSLIPVTLGGIPVPIGLKDKSRRTVPPSSFENGQAVALSEKTSIQTLHSTISITLSSEEPDQRPLTRARSKKLQLEGANSGLQTNRAIPQIRRRRSRVLEMAQSFEGSSDQQQKKHELKTQTSILSDCSTKSLSPSVNLGEMSSSNELLRGITPSRTMAYQRSFGSASSSNDSPNLSALAESLSTQHFDRQRRISGKNNNRSSLSDMLRYSTMSTLGKLRWEDGAGDVLLTDPNETEAMVADISLTEITPIKPETESAALALASARAKFLSVVQRDEAFSPRLAQYSSGDVDSRKNNDNQKMDEEEERESCDRFDSPLVDLNARRRRVKSSSLIGRPKSSIDNKERLDGPSTTMINGGTTMGQLVLLEAQLARLSLELERSRQNEQRLEDRLSRRTEEIFGKAEESSKREELMVEELKRLEEELSSKVEDNVELENELDLIKYENEEIREREQSLKDDYVRLMRRLEDEGEKDESKKVSRGGEAHERAILEEVERAERGQVRLIKESQDELEVVREQIRVLRILKVSLKFSKRIVTLN</sequence>
<feature type="compositionally biased region" description="Polar residues" evidence="2">
    <location>
        <begin position="302"/>
        <end position="316"/>
    </location>
</feature>
<feature type="compositionally biased region" description="Low complexity" evidence="2">
    <location>
        <begin position="99"/>
        <end position="124"/>
    </location>
</feature>
<reference evidence="3" key="1">
    <citation type="submission" date="2022-06" db="EMBL/GenBank/DDBJ databases">
        <authorList>
            <consortium name="SYNGENTA / RWTH Aachen University"/>
        </authorList>
    </citation>
    <scope>NUCLEOTIDE SEQUENCE</scope>
</reference>
<dbReference type="Proteomes" id="UP001153365">
    <property type="component" value="Unassembled WGS sequence"/>
</dbReference>
<feature type="region of interest" description="Disordered" evidence="2">
    <location>
        <begin position="432"/>
        <end position="470"/>
    </location>
</feature>
<feature type="compositionally biased region" description="Polar residues" evidence="2">
    <location>
        <begin position="449"/>
        <end position="470"/>
    </location>
</feature>
<feature type="compositionally biased region" description="Polar residues" evidence="2">
    <location>
        <begin position="167"/>
        <end position="182"/>
    </location>
</feature>